<name>A0A2J8AK48_9CHLO</name>
<evidence type="ECO:0000313" key="3">
    <source>
        <dbReference type="Proteomes" id="UP000236333"/>
    </source>
</evidence>
<dbReference type="Proteomes" id="UP000236333">
    <property type="component" value="Unassembled WGS sequence"/>
</dbReference>
<feature type="non-terminal residue" evidence="2">
    <location>
        <position position="1"/>
    </location>
</feature>
<gene>
    <name evidence="2" type="ORF">TSOC_000105</name>
</gene>
<evidence type="ECO:0000256" key="1">
    <source>
        <dbReference type="SAM" id="MobiDB-lite"/>
    </source>
</evidence>
<comment type="caution">
    <text evidence="2">The sequence shown here is derived from an EMBL/GenBank/DDBJ whole genome shotgun (WGS) entry which is preliminary data.</text>
</comment>
<dbReference type="AlphaFoldDB" id="A0A2J8AK48"/>
<dbReference type="OrthoDB" id="539753at2759"/>
<sequence>QVVARALTSAAAEPAAAEASTSGQAETPGWMGRGFKPSAKKDPFLSWLYMREGADGVKRLMPMSERLIWGTVLGGLGYFIVPRVYKSRINAAEEAEASRKREVELQEKRLTAIRMLMMGKSWVQDEADAFEGLTPKQIAEFIKKNNINPDDPFEGMSPDEIDEFVRKTGVSL</sequence>
<protein>
    <submittedName>
        <fullName evidence="2">Uncharacterized protein</fullName>
    </submittedName>
</protein>
<feature type="region of interest" description="Disordered" evidence="1">
    <location>
        <begin position="14"/>
        <end position="35"/>
    </location>
</feature>
<reference evidence="2 3" key="1">
    <citation type="journal article" date="2017" name="Mol. Biol. Evol.">
        <title>The 4-celled Tetrabaena socialis nuclear genome reveals the essential components for genetic control of cell number at the origin of multicellularity in the volvocine lineage.</title>
        <authorList>
            <person name="Featherston J."/>
            <person name="Arakaki Y."/>
            <person name="Hanschen E.R."/>
            <person name="Ferris P.J."/>
            <person name="Michod R.E."/>
            <person name="Olson B.J.S.C."/>
            <person name="Nozaki H."/>
            <person name="Durand P.M."/>
        </authorList>
    </citation>
    <scope>NUCLEOTIDE SEQUENCE [LARGE SCALE GENOMIC DNA]</scope>
    <source>
        <strain evidence="2 3">NIES-571</strain>
    </source>
</reference>
<evidence type="ECO:0000313" key="2">
    <source>
        <dbReference type="EMBL" id="PNH12880.1"/>
    </source>
</evidence>
<keyword evidence="3" id="KW-1185">Reference proteome</keyword>
<accession>A0A2J8AK48</accession>
<organism evidence="2 3">
    <name type="scientific">Tetrabaena socialis</name>
    <dbReference type="NCBI Taxonomy" id="47790"/>
    <lineage>
        <taxon>Eukaryota</taxon>
        <taxon>Viridiplantae</taxon>
        <taxon>Chlorophyta</taxon>
        <taxon>core chlorophytes</taxon>
        <taxon>Chlorophyceae</taxon>
        <taxon>CS clade</taxon>
        <taxon>Chlamydomonadales</taxon>
        <taxon>Tetrabaenaceae</taxon>
        <taxon>Tetrabaena</taxon>
    </lineage>
</organism>
<dbReference type="EMBL" id="PGGS01000002">
    <property type="protein sequence ID" value="PNH12880.1"/>
    <property type="molecule type" value="Genomic_DNA"/>
</dbReference>
<proteinExistence type="predicted"/>